<dbReference type="EMBL" id="JAAGXA010000022">
    <property type="protein sequence ID" value="NEN80534.1"/>
    <property type="molecule type" value="Genomic_DNA"/>
</dbReference>
<dbReference type="Pfam" id="PF01128">
    <property type="entry name" value="IspD"/>
    <property type="match status" value="1"/>
</dbReference>
<dbReference type="PANTHER" id="PTHR32125:SF4">
    <property type="entry name" value="2-C-METHYL-D-ERYTHRITOL 4-PHOSPHATE CYTIDYLYLTRANSFERASE, CHLOROPLASTIC"/>
    <property type="match status" value="1"/>
</dbReference>
<protein>
    <submittedName>
        <fullName evidence="3">NTP transferase domain-containing protein</fullName>
    </submittedName>
</protein>
<dbReference type="Gene3D" id="3.90.550.10">
    <property type="entry name" value="Spore Coat Polysaccharide Biosynthesis Protein SpsA, Chain A"/>
    <property type="match status" value="1"/>
</dbReference>
<keyword evidence="4" id="KW-1185">Reference proteome</keyword>
<sequence length="232" mass="23558">MSSAIVLLAAGSGTRVGAGVNKVLLPLAGVPVLVRSLRTALAVPDVAALVVVVRPGDEAEVAALLEPELGDREVRLVVGGATRHASETAALGALADLADDLDVVALHDAARPLATVDLYERTVTAARQHGGGVPAAPVPPLVRRGGGPVPGVGRETRAVGVQTPQAFRAPELLAAYRWAATHDFDGTDTAACVDAWAGATGTDLRIVAVESTAPNLKVTYAEDLRVAAALLG</sequence>
<dbReference type="SUPFAM" id="SSF53448">
    <property type="entry name" value="Nucleotide-diphospho-sugar transferases"/>
    <property type="match status" value="1"/>
</dbReference>
<dbReference type="Proteomes" id="UP000468687">
    <property type="component" value="Unassembled WGS sequence"/>
</dbReference>
<gene>
    <name evidence="3" type="ORF">G3T38_19975</name>
</gene>
<dbReference type="GO" id="GO:0050518">
    <property type="term" value="F:2-C-methyl-D-erythritol 4-phosphate cytidylyltransferase activity"/>
    <property type="evidence" value="ECO:0007669"/>
    <property type="project" value="TreeGrafter"/>
</dbReference>
<dbReference type="RefSeq" id="WP_163774506.1">
    <property type="nucleotide sequence ID" value="NZ_JAAGXA010000022.1"/>
</dbReference>
<evidence type="ECO:0000313" key="4">
    <source>
        <dbReference type="Proteomes" id="UP000468687"/>
    </source>
</evidence>
<organism evidence="3 4">
    <name type="scientific">Nocardioides zeae</name>
    <dbReference type="NCBI Taxonomy" id="1457234"/>
    <lineage>
        <taxon>Bacteria</taxon>
        <taxon>Bacillati</taxon>
        <taxon>Actinomycetota</taxon>
        <taxon>Actinomycetes</taxon>
        <taxon>Propionibacteriales</taxon>
        <taxon>Nocardioidaceae</taxon>
        <taxon>Nocardioides</taxon>
    </lineage>
</organism>
<dbReference type="PANTHER" id="PTHR32125">
    <property type="entry name" value="2-C-METHYL-D-ERYTHRITOL 4-PHOSPHATE CYTIDYLYLTRANSFERASE, CHLOROPLASTIC"/>
    <property type="match status" value="1"/>
</dbReference>
<keyword evidence="2" id="KW-0548">Nucleotidyltransferase</keyword>
<evidence type="ECO:0000313" key="3">
    <source>
        <dbReference type="EMBL" id="NEN80534.1"/>
    </source>
</evidence>
<comment type="caution">
    <text evidence="3">The sequence shown here is derived from an EMBL/GenBank/DDBJ whole genome shotgun (WGS) entry which is preliminary data.</text>
</comment>
<dbReference type="InterPro" id="IPR050088">
    <property type="entry name" value="IspD/TarI_cytidylyltransf_bact"/>
</dbReference>
<name>A0A6P0HR37_9ACTN</name>
<accession>A0A6P0HR37</accession>
<keyword evidence="1 3" id="KW-0808">Transferase</keyword>
<evidence type="ECO:0000256" key="1">
    <source>
        <dbReference type="ARBA" id="ARBA00022679"/>
    </source>
</evidence>
<proteinExistence type="predicted"/>
<dbReference type="InterPro" id="IPR029044">
    <property type="entry name" value="Nucleotide-diphossugar_trans"/>
</dbReference>
<reference evidence="3 4" key="1">
    <citation type="journal article" date="2014" name="Int. J. Syst. Evol. Microbiol.">
        <title>Nocardioides zeae sp. nov., isolated from the stem of Zea mays.</title>
        <authorList>
            <person name="Glaeser S.P."/>
            <person name="McInroy J.A."/>
            <person name="Busse H.J."/>
            <person name="Kampfer P."/>
        </authorList>
    </citation>
    <scope>NUCLEOTIDE SEQUENCE [LARGE SCALE GENOMIC DNA]</scope>
    <source>
        <strain evidence="3 4">JCM 30728</strain>
    </source>
</reference>
<dbReference type="InterPro" id="IPR034683">
    <property type="entry name" value="IspD/TarI"/>
</dbReference>
<evidence type="ECO:0000256" key="2">
    <source>
        <dbReference type="ARBA" id="ARBA00022695"/>
    </source>
</evidence>
<dbReference type="AlphaFoldDB" id="A0A6P0HR37"/>